<reference evidence="2" key="1">
    <citation type="journal article" date="2020" name="Nature">
        <title>Giant virus diversity and host interactions through global metagenomics.</title>
        <authorList>
            <person name="Schulz F."/>
            <person name="Roux S."/>
            <person name="Paez-Espino D."/>
            <person name="Jungbluth S."/>
            <person name="Walsh D.A."/>
            <person name="Denef V.J."/>
            <person name="McMahon K.D."/>
            <person name="Konstantinidis K.T."/>
            <person name="Eloe-Fadrosh E.A."/>
            <person name="Kyrpides N.C."/>
            <person name="Woyke T."/>
        </authorList>
    </citation>
    <scope>NUCLEOTIDE SEQUENCE</scope>
    <source>
        <strain evidence="2">GVMAG-M-3300024302-11</strain>
    </source>
</reference>
<organism evidence="2">
    <name type="scientific">viral metagenome</name>
    <dbReference type="NCBI Taxonomy" id="1070528"/>
    <lineage>
        <taxon>unclassified sequences</taxon>
        <taxon>metagenomes</taxon>
        <taxon>organismal metagenomes</taxon>
    </lineage>
</organism>
<protein>
    <recommendedName>
        <fullName evidence="1">Glycosyltransferase 2-like domain-containing protein</fullName>
    </recommendedName>
</protein>
<evidence type="ECO:0000259" key="1">
    <source>
        <dbReference type="Pfam" id="PF00535"/>
    </source>
</evidence>
<dbReference type="PANTHER" id="PTHR22916">
    <property type="entry name" value="GLYCOSYLTRANSFERASE"/>
    <property type="match status" value="1"/>
</dbReference>
<evidence type="ECO:0000313" key="2">
    <source>
        <dbReference type="EMBL" id="QHT96161.1"/>
    </source>
</evidence>
<name>A0A6C0ISG3_9ZZZZ</name>
<feature type="domain" description="Glycosyltransferase 2-like" evidence="1">
    <location>
        <begin position="6"/>
        <end position="126"/>
    </location>
</feature>
<proteinExistence type="predicted"/>
<dbReference type="AlphaFoldDB" id="A0A6C0ISG3"/>
<dbReference type="InterPro" id="IPR029044">
    <property type="entry name" value="Nucleotide-diphossugar_trans"/>
</dbReference>
<dbReference type="CDD" id="cd00761">
    <property type="entry name" value="Glyco_tranf_GTA_type"/>
    <property type="match status" value="1"/>
</dbReference>
<sequence>MNQFEIIIPVYNCQKYLDKCIKSIELQDYPKELINITIIDDKSEPKLNIIKTSFNVDLIQNNKRMYAGYNRYLKYSKCNDNDIIIFLDGDDWFVDNKCLGIIDNVYRNNKIHWSISNHKIYKDNKVKVMPSFINLPLELDKPKICHLRCGYGYVWNNMTENYLDVDKSYIRWMSDWNENLYAIKNYGQPFKIDCSLVVYNLDTMKTKKENNNYNEMIVWFQNKYL</sequence>
<dbReference type="Gene3D" id="3.90.550.10">
    <property type="entry name" value="Spore Coat Polysaccharide Biosynthesis Protein SpsA, Chain A"/>
    <property type="match status" value="1"/>
</dbReference>
<dbReference type="SUPFAM" id="SSF53448">
    <property type="entry name" value="Nucleotide-diphospho-sugar transferases"/>
    <property type="match status" value="1"/>
</dbReference>
<dbReference type="EMBL" id="MN740254">
    <property type="protein sequence ID" value="QHT96161.1"/>
    <property type="molecule type" value="Genomic_DNA"/>
</dbReference>
<dbReference type="Pfam" id="PF00535">
    <property type="entry name" value="Glycos_transf_2"/>
    <property type="match status" value="1"/>
</dbReference>
<dbReference type="GO" id="GO:0016758">
    <property type="term" value="F:hexosyltransferase activity"/>
    <property type="evidence" value="ECO:0007669"/>
    <property type="project" value="UniProtKB-ARBA"/>
</dbReference>
<accession>A0A6C0ISG3</accession>
<dbReference type="PANTHER" id="PTHR22916:SF3">
    <property type="entry name" value="UDP-GLCNAC:BETAGAL BETA-1,3-N-ACETYLGLUCOSAMINYLTRANSFERASE-LIKE PROTEIN 1"/>
    <property type="match status" value="1"/>
</dbReference>
<dbReference type="InterPro" id="IPR001173">
    <property type="entry name" value="Glyco_trans_2-like"/>
</dbReference>